<dbReference type="SUPFAM" id="SSF51445">
    <property type="entry name" value="(Trans)glycosidases"/>
    <property type="match status" value="1"/>
</dbReference>
<dbReference type="SUPFAM" id="SSF49344">
    <property type="entry name" value="CBD9-like"/>
    <property type="match status" value="1"/>
</dbReference>
<sequence length="1165" mass="131194">MSIYKKMVLFTLSFILIFPSNMLVSFSAAEGANESLSGYTVLWDEDFDNVRSVSSCVDYSELDVSIAEYDAEHGSSLKMVMDDTNSKYPKIRKDFGQAFSSGTLYLGYDILRTASGRTEDAFGATPQSSWGNGLFMASTWPGGTTSLFSYYENCHIDAIKQPWPSGASPQLNEWHHIDTWWDLDNRIAYYFIDGVEVGHTTITNECTEISSYGRNGNGSYGTGIEYLDNYKLIHLSEIGKEIVIDGIQGIPDYIESPVMLSLTTDELGNNFFTEEGEVNVQINGITKDAVQGSLSLSIADEYGNVILHEDRDIAIDSNESKTETFVFGFKRYGYYYVTSDFTANGYNPASTETTLVYLRKSEEQNQRLGYSSHSTWNFGTDEIERKLDLFAKTGFKYQRESVYWSYFEQNGGESYEFNELDQRIQDALNNSDIEMFQLMGGVEAAIGKDLPETEEEFRRFDGYVYNLALALKDTVQYYEIFNEMNLSSEEDGAERYVAAQKVAYEAIKRADPDSIVLCGATARVPLDWIEMLLKAGAGNYFDEFSCHPYTVENVPETGRVMQGEGTAEDMVISLRNLLDQYGLQNKKITISELSYSSGAGYASERQQAAFGLRQYIFTQKHVDLFIWYNDQEKGTDTSLENNFGLITNWGDSGVPYQAKPVLLAFSTFNSLLANAENLGKIDTENEDIWIYQFKRADEKDVLAVWNMNDTNQSIALDLGTDSAELVDMYGNSRTIYAYNGKLNFDICGDVTYLVGNFSQVDLCEAEFSAYQYETDVIKAEDFDLRLTLPADDKIKIEAACSDNTSVKEISGDTIRFSSGVNNQDEEKIVINVQFNGRLAYTHNVELNYIEPLSYTYSIIPYNQQRYQGVLKVTNRRSSNVSMQLTLDSPESLAGKTYNIDTLVPGNERTIKINIPIEDADINRLDISGTITIEGEEVNDSMAVTLSKEFGCLKYGDKKPVIDGKLDDGEWHEFLPIKIDQKSMAQKKEWKGVDDLSGTIYTMCDDEYFYLAADVKDDIYYDETEPSTVWAVDSIQFAIAVSNKFGAASTEIGLGIANGEATLQSFISQMIGGEQAADTFTFSDDTLYAVKRYEEEKRTVYELQLPWDQIYAKPINISHMKSIYFSVLINDHDNNSAGRGWLEYCGGIGSSKNPELFMELPVYKVQ</sequence>
<evidence type="ECO:0000313" key="2">
    <source>
        <dbReference type="EMBL" id="MBE5039576.1"/>
    </source>
</evidence>
<dbReference type="PANTHER" id="PTHR12631:SF10">
    <property type="entry name" value="BETA-XYLOSIDASE-LIKE PROTEIN-RELATED"/>
    <property type="match status" value="1"/>
</dbReference>
<organism evidence="2 3">
    <name type="scientific">Ructibacterium gallinarum</name>
    <dbReference type="NCBI Taxonomy" id="2779355"/>
    <lineage>
        <taxon>Bacteria</taxon>
        <taxon>Bacillati</taxon>
        <taxon>Bacillota</taxon>
        <taxon>Clostridia</taxon>
        <taxon>Eubacteriales</taxon>
        <taxon>Oscillospiraceae</taxon>
        <taxon>Ructibacterium</taxon>
    </lineage>
</organism>
<dbReference type="InterPro" id="IPR010502">
    <property type="entry name" value="Carb-bd_dom_fam9"/>
</dbReference>
<dbReference type="RefSeq" id="WP_226392135.1">
    <property type="nucleotide sequence ID" value="NZ_JADCKB010000005.1"/>
</dbReference>
<proteinExistence type="predicted"/>
<dbReference type="Pfam" id="PF06452">
    <property type="entry name" value="CBM9_1"/>
    <property type="match status" value="1"/>
</dbReference>
<evidence type="ECO:0000259" key="1">
    <source>
        <dbReference type="Pfam" id="PF06452"/>
    </source>
</evidence>
<dbReference type="InterPro" id="IPR017853">
    <property type="entry name" value="GH"/>
</dbReference>
<dbReference type="PANTHER" id="PTHR12631">
    <property type="entry name" value="ALPHA-L-IDURONIDASE"/>
    <property type="match status" value="1"/>
</dbReference>
<reference evidence="2" key="1">
    <citation type="submission" date="2020-10" db="EMBL/GenBank/DDBJ databases">
        <title>ChiBAC.</title>
        <authorList>
            <person name="Zenner C."/>
            <person name="Hitch T.C.A."/>
            <person name="Clavel T."/>
        </authorList>
    </citation>
    <scope>NUCLEOTIDE SEQUENCE</scope>
    <source>
        <strain evidence="2">DSM 107454</strain>
    </source>
</reference>
<dbReference type="EMBL" id="JADCKB010000005">
    <property type="protein sequence ID" value="MBE5039576.1"/>
    <property type="molecule type" value="Genomic_DNA"/>
</dbReference>
<gene>
    <name evidence="2" type="ORF">INF28_03740</name>
</gene>
<dbReference type="AlphaFoldDB" id="A0A9D5LZV8"/>
<dbReference type="Gene3D" id="3.20.20.80">
    <property type="entry name" value="Glycosidases"/>
    <property type="match status" value="1"/>
</dbReference>
<evidence type="ECO:0000313" key="3">
    <source>
        <dbReference type="Proteomes" id="UP000806542"/>
    </source>
</evidence>
<dbReference type="GO" id="GO:0016052">
    <property type="term" value="P:carbohydrate catabolic process"/>
    <property type="evidence" value="ECO:0007669"/>
    <property type="project" value="InterPro"/>
</dbReference>
<comment type="caution">
    <text evidence="2">The sequence shown here is derived from an EMBL/GenBank/DDBJ whole genome shotgun (WGS) entry which is preliminary data.</text>
</comment>
<dbReference type="Gene3D" id="2.60.40.1190">
    <property type="match status" value="1"/>
</dbReference>
<name>A0A9D5LZV8_9FIRM</name>
<keyword evidence="3" id="KW-1185">Reference proteome</keyword>
<dbReference type="InterPro" id="IPR051923">
    <property type="entry name" value="Glycosyl_Hydrolase_39"/>
</dbReference>
<feature type="domain" description="Carbohydrate-binding" evidence="1">
    <location>
        <begin position="961"/>
        <end position="1154"/>
    </location>
</feature>
<protein>
    <recommendedName>
        <fullName evidence="1">Carbohydrate-binding domain-containing protein</fullName>
    </recommendedName>
</protein>
<dbReference type="GO" id="GO:0004553">
    <property type="term" value="F:hydrolase activity, hydrolyzing O-glycosyl compounds"/>
    <property type="evidence" value="ECO:0007669"/>
    <property type="project" value="InterPro"/>
</dbReference>
<accession>A0A9D5LZV8</accession>
<dbReference type="Proteomes" id="UP000806542">
    <property type="component" value="Unassembled WGS sequence"/>
</dbReference>
<dbReference type="GO" id="GO:0030246">
    <property type="term" value="F:carbohydrate binding"/>
    <property type="evidence" value="ECO:0007669"/>
    <property type="project" value="InterPro"/>
</dbReference>